<reference evidence="2" key="1">
    <citation type="submission" date="2016-02" db="EMBL/GenBank/DDBJ databases">
        <authorList>
            <person name="Wibberg D."/>
        </authorList>
    </citation>
    <scope>NUCLEOTIDE SEQUENCE [LARGE SCALE GENOMIC DNA]</scope>
</reference>
<gene>
    <name evidence="1" type="ORF">FDG2_6064</name>
</gene>
<sequence length="42" mass="4880">MQFFGHGQEVRQFPGLQRLFHAVRLSIAARRVLDVARPMMVI</sequence>
<accession>A0A1C3PGS3</accession>
<organism evidence="1 2">
    <name type="scientific">Candidatus Protofrankia californiensis</name>
    <dbReference type="NCBI Taxonomy" id="1839754"/>
    <lineage>
        <taxon>Bacteria</taxon>
        <taxon>Bacillati</taxon>
        <taxon>Actinomycetota</taxon>
        <taxon>Actinomycetes</taxon>
        <taxon>Frankiales</taxon>
        <taxon>Frankiaceae</taxon>
        <taxon>Protofrankia</taxon>
    </lineage>
</organism>
<name>A0A1C3PGS3_9ACTN</name>
<dbReference type="Proteomes" id="UP000199013">
    <property type="component" value="Unassembled WGS sequence"/>
</dbReference>
<evidence type="ECO:0000313" key="2">
    <source>
        <dbReference type="Proteomes" id="UP000199013"/>
    </source>
</evidence>
<dbReference type="AlphaFoldDB" id="A0A1C3PGS3"/>
<protein>
    <submittedName>
        <fullName evidence="1">Uncharacterized protein</fullName>
    </submittedName>
</protein>
<evidence type="ECO:0000313" key="1">
    <source>
        <dbReference type="EMBL" id="SBW28838.1"/>
    </source>
</evidence>
<proteinExistence type="predicted"/>
<dbReference type="EMBL" id="FLUV01002497">
    <property type="protein sequence ID" value="SBW28838.1"/>
    <property type="molecule type" value="Genomic_DNA"/>
</dbReference>
<keyword evidence="2" id="KW-1185">Reference proteome</keyword>